<gene>
    <name evidence="2" type="ORF">Naga_102006g1</name>
</gene>
<protein>
    <submittedName>
        <fullName evidence="2">Uncharacterized protein</fullName>
    </submittedName>
</protein>
<proteinExistence type="predicted"/>
<feature type="compositionally biased region" description="Basic and acidic residues" evidence="1">
    <location>
        <begin position="70"/>
        <end position="79"/>
    </location>
</feature>
<name>W7TX62_9STRA</name>
<dbReference type="Proteomes" id="UP000019335">
    <property type="component" value="Chromosome 11"/>
</dbReference>
<feature type="region of interest" description="Disordered" evidence="1">
    <location>
        <begin position="70"/>
        <end position="133"/>
    </location>
</feature>
<reference evidence="2 3" key="1">
    <citation type="journal article" date="2014" name="Mol. Plant">
        <title>Chromosome Scale Genome Assembly and Transcriptome Profiling of Nannochloropsis gaditana in Nitrogen Depletion.</title>
        <authorList>
            <person name="Corteggiani Carpinelli E."/>
            <person name="Telatin A."/>
            <person name="Vitulo N."/>
            <person name="Forcato C."/>
            <person name="D'Angelo M."/>
            <person name="Schiavon R."/>
            <person name="Vezzi A."/>
            <person name="Giacometti G.M."/>
            <person name="Morosinotto T."/>
            <person name="Valle G."/>
        </authorList>
    </citation>
    <scope>NUCLEOTIDE SEQUENCE [LARGE SCALE GENOMIC DNA]</scope>
    <source>
        <strain evidence="2 3">B-31</strain>
    </source>
</reference>
<comment type="caution">
    <text evidence="2">The sequence shown here is derived from an EMBL/GenBank/DDBJ whole genome shotgun (WGS) entry which is preliminary data.</text>
</comment>
<organism evidence="2 3">
    <name type="scientific">Nannochloropsis gaditana</name>
    <dbReference type="NCBI Taxonomy" id="72520"/>
    <lineage>
        <taxon>Eukaryota</taxon>
        <taxon>Sar</taxon>
        <taxon>Stramenopiles</taxon>
        <taxon>Ochrophyta</taxon>
        <taxon>Eustigmatophyceae</taxon>
        <taxon>Eustigmatales</taxon>
        <taxon>Monodopsidaceae</taxon>
        <taxon>Nannochloropsis</taxon>
    </lineage>
</organism>
<feature type="compositionally biased region" description="Basic and acidic residues" evidence="1">
    <location>
        <begin position="104"/>
        <end position="133"/>
    </location>
</feature>
<evidence type="ECO:0000313" key="2">
    <source>
        <dbReference type="EMBL" id="EWM25251.1"/>
    </source>
</evidence>
<dbReference type="EMBL" id="AZIL01000994">
    <property type="protein sequence ID" value="EWM25251.1"/>
    <property type="molecule type" value="Genomic_DNA"/>
</dbReference>
<accession>W7TX62</accession>
<evidence type="ECO:0000256" key="1">
    <source>
        <dbReference type="SAM" id="MobiDB-lite"/>
    </source>
</evidence>
<sequence length="133" mass="14821">PHLFSSWEGPFWCMRSGKATWRVCCGILCRKREGGGSTFEFGKKVVAGVVRRCRREGRVAEVGNGAKRLHWMEKGRRGTGEGSSKSSFRRRTKNWVESRSGGGRRGEGGEEPPWGREESLGRGRRGPEVKPGT</sequence>
<dbReference type="AlphaFoldDB" id="W7TX62"/>
<feature type="non-terminal residue" evidence="2">
    <location>
        <position position="1"/>
    </location>
</feature>
<keyword evidence="3" id="KW-1185">Reference proteome</keyword>
<evidence type="ECO:0000313" key="3">
    <source>
        <dbReference type="Proteomes" id="UP000019335"/>
    </source>
</evidence>